<sequence>MRSHNGNRPSLPQSKHCPLCPAKFTRTTHLNRHLRTHTNERLHRCDTCMAEFTRSDLLTRHKRSCGDLANQNKSRRKSCQACAESKVKCDLKQPCTKCISRGKDCVFLNDPNQSREKKAAALARRKAKLAAQQQPPPPAVPELDPSTSTSSSSRSSPSPVSNPSVALTPVGPFAIDDASSEPSLFDFSASDLLFASPMSDVGPPHCADIAYPYPDPAIPSVYPPSAPPFLSPPTLAPDVPSYAELQHYLYLFHTSFLSHIPLLHLPTWSLDTKPDLLVRAMYASGALFVKTPLAQHFVATTLAAARDQFRQAAETPPSSLEDQLHLLLAGLLLQSIWFMHHSFADREESNVYHGMLVMMIHRCGLVARCAAWTPPRLEGAAPAVVDAAWRDWAFQETIKRTLCVAYLHDVWFAVFFGIPPSLLQSTVDWSLPSDDALWRANSSREWLDVLRMQHPSPYGSPSARLTGFGVKNALSVLGAMHVTPLALPLSAFAHFFLVHAVLMSIYTPAFDPSPSADAQGSDSFVLQHALHNWFNSWTHAPDADIGGGGGGGGGGEMPRLVQNARPYYLLAQVSLLAGTQTADLLRLAPPARYRVLQQWIPHIRNAIRSGEQAPPAFWVEIMRMAVKDTDTDMDAGGEGLVLFFPEL</sequence>
<reference evidence="1" key="1">
    <citation type="submission" date="2021-02" db="EMBL/GenBank/DDBJ databases">
        <authorList>
            <consortium name="DOE Joint Genome Institute"/>
            <person name="Ahrendt S."/>
            <person name="Looney B.P."/>
            <person name="Miyauchi S."/>
            <person name="Morin E."/>
            <person name="Drula E."/>
            <person name="Courty P.E."/>
            <person name="Chicoki N."/>
            <person name="Fauchery L."/>
            <person name="Kohler A."/>
            <person name="Kuo A."/>
            <person name="Labutti K."/>
            <person name="Pangilinan J."/>
            <person name="Lipzen A."/>
            <person name="Riley R."/>
            <person name="Andreopoulos W."/>
            <person name="He G."/>
            <person name="Johnson J."/>
            <person name="Barry K.W."/>
            <person name="Grigoriev I.V."/>
            <person name="Nagy L."/>
            <person name="Hibbett D."/>
            <person name="Henrissat B."/>
            <person name="Matheny P.B."/>
            <person name="Labbe J."/>
            <person name="Martin F."/>
        </authorList>
    </citation>
    <scope>NUCLEOTIDE SEQUENCE</scope>
    <source>
        <strain evidence="1">EC-137</strain>
    </source>
</reference>
<gene>
    <name evidence="1" type="ORF">K488DRAFT_40988</name>
</gene>
<dbReference type="EMBL" id="MU273470">
    <property type="protein sequence ID" value="KAI0036580.1"/>
    <property type="molecule type" value="Genomic_DNA"/>
</dbReference>
<name>A0ACB8QXM9_9AGAM</name>
<dbReference type="Proteomes" id="UP000814128">
    <property type="component" value="Unassembled WGS sequence"/>
</dbReference>
<accession>A0ACB8QXM9</accession>
<evidence type="ECO:0000313" key="1">
    <source>
        <dbReference type="EMBL" id="KAI0036580.1"/>
    </source>
</evidence>
<proteinExistence type="predicted"/>
<protein>
    <submittedName>
        <fullName evidence="1">Fungal-specific transcription factor domain-containing protein</fullName>
    </submittedName>
</protein>
<reference evidence="1" key="2">
    <citation type="journal article" date="2022" name="New Phytol.">
        <title>Evolutionary transition to the ectomycorrhizal habit in the genomes of a hyperdiverse lineage of mushroom-forming fungi.</title>
        <authorList>
            <person name="Looney B."/>
            <person name="Miyauchi S."/>
            <person name="Morin E."/>
            <person name="Drula E."/>
            <person name="Courty P.E."/>
            <person name="Kohler A."/>
            <person name="Kuo A."/>
            <person name="LaButti K."/>
            <person name="Pangilinan J."/>
            <person name="Lipzen A."/>
            <person name="Riley R."/>
            <person name="Andreopoulos W."/>
            <person name="He G."/>
            <person name="Johnson J."/>
            <person name="Nolan M."/>
            <person name="Tritt A."/>
            <person name="Barry K.W."/>
            <person name="Grigoriev I.V."/>
            <person name="Nagy L.G."/>
            <person name="Hibbett D."/>
            <person name="Henrissat B."/>
            <person name="Matheny P.B."/>
            <person name="Labbe J."/>
            <person name="Martin F.M."/>
        </authorList>
    </citation>
    <scope>NUCLEOTIDE SEQUENCE</scope>
    <source>
        <strain evidence="1">EC-137</strain>
    </source>
</reference>
<keyword evidence="2" id="KW-1185">Reference proteome</keyword>
<evidence type="ECO:0000313" key="2">
    <source>
        <dbReference type="Proteomes" id="UP000814128"/>
    </source>
</evidence>
<comment type="caution">
    <text evidence="1">The sequence shown here is derived from an EMBL/GenBank/DDBJ whole genome shotgun (WGS) entry which is preliminary data.</text>
</comment>
<organism evidence="1 2">
    <name type="scientific">Vararia minispora EC-137</name>
    <dbReference type="NCBI Taxonomy" id="1314806"/>
    <lineage>
        <taxon>Eukaryota</taxon>
        <taxon>Fungi</taxon>
        <taxon>Dikarya</taxon>
        <taxon>Basidiomycota</taxon>
        <taxon>Agaricomycotina</taxon>
        <taxon>Agaricomycetes</taxon>
        <taxon>Russulales</taxon>
        <taxon>Lachnocladiaceae</taxon>
        <taxon>Vararia</taxon>
    </lineage>
</organism>